<dbReference type="Proteomes" id="UP001303046">
    <property type="component" value="Unassembled WGS sequence"/>
</dbReference>
<name>A0ABR1CRI4_NECAM</name>
<keyword evidence="2" id="KW-0812">Transmembrane</keyword>
<sequence>MRLVLLLFSMLLTDGVIGQDPPPPPSDKPPGKDTKAEERKDVEIPPAELEVGVPAVLVQSKEVPSFNKFDSFFSTIYPMVCGSSVEVGPRMDARARCMPEYNDIVEIQADDQLEAEFCIRVVICKPGKGNEMCEHESIKLWFPYARKLVADSGVADHAAANLEVKKGEIVFNVDPGCNLKLNFPHTMRHRFLNKPPGIRQMMKKYPGFYLQPAFHHPRRLYKGGNTIFLGEPFQLGKNVIKSIRCYAECDEGQLFFFKMNPNTPFYAKIFVDAAVCDWFKVCIAGQQGSIKEKFFCRDADMVNVYVRNGFVVMPGAMNGATIRLVKSTKPGPRNEMYKKRPTQIGFDFDGERFSIWSVGRERVASSVNVNHDGHIVLYFSHHNCLVKKYGIMHLGENNGIVYQIDRTKSIDGVSTGKGGFVTYSPAPTRSPLPTVETEKATPNISAVAVVTTTSSRGIGDLIGAGIGQSIRRARTGWLIWAVFYGFFIGACIALIPGGALMYFGRRTIYGDWYRGMYKRYGCDASGITGGVTGSQFGTTTSGVGGLSTIGTTTAGGTTGGTTMGTTGGTTMGTTGATSTSGGTEGMTGGTSTEGGTTGGTSEGGTSGISGATSTGDMVAM</sequence>
<feature type="compositionally biased region" description="Gly residues" evidence="1">
    <location>
        <begin position="582"/>
        <end position="607"/>
    </location>
</feature>
<feature type="chain" id="PRO_5047324712" evidence="3">
    <location>
        <begin position="19"/>
        <end position="620"/>
    </location>
</feature>
<gene>
    <name evidence="4" type="primary">Necator_chrIII.g9805</name>
    <name evidence="4" type="ORF">RB195_009040</name>
</gene>
<feature type="region of interest" description="Disordered" evidence="1">
    <location>
        <begin position="551"/>
        <end position="620"/>
    </location>
</feature>
<dbReference type="InterPro" id="IPR055273">
    <property type="entry name" value="CBG09102/CBG15751-like_dom"/>
</dbReference>
<reference evidence="4 5" key="1">
    <citation type="submission" date="2023-08" db="EMBL/GenBank/DDBJ databases">
        <title>A Necator americanus chromosomal reference genome.</title>
        <authorList>
            <person name="Ilik V."/>
            <person name="Petrzelkova K.J."/>
            <person name="Pardy F."/>
            <person name="Fuh T."/>
            <person name="Niatou-Singa F.S."/>
            <person name="Gouil Q."/>
            <person name="Baker L."/>
            <person name="Ritchie M.E."/>
            <person name="Jex A.R."/>
            <person name="Gazzola D."/>
            <person name="Li H."/>
            <person name="Toshio Fujiwara R."/>
            <person name="Zhan B."/>
            <person name="Aroian R.V."/>
            <person name="Pafco B."/>
            <person name="Schwarz E.M."/>
        </authorList>
    </citation>
    <scope>NUCLEOTIDE SEQUENCE [LARGE SCALE GENOMIC DNA]</scope>
    <source>
        <strain evidence="4 5">Aroian</strain>
        <tissue evidence="4">Whole animal</tissue>
    </source>
</reference>
<dbReference type="EMBL" id="JAVFWL010000003">
    <property type="protein sequence ID" value="KAK6740949.1"/>
    <property type="molecule type" value="Genomic_DNA"/>
</dbReference>
<proteinExistence type="predicted"/>
<evidence type="ECO:0000313" key="5">
    <source>
        <dbReference type="Proteomes" id="UP001303046"/>
    </source>
</evidence>
<feature type="compositionally biased region" description="Low complexity" evidence="1">
    <location>
        <begin position="608"/>
        <end position="620"/>
    </location>
</feature>
<dbReference type="PANTHER" id="PTHR40314">
    <property type="entry name" value="PROTEIN CBG09102-RELATED"/>
    <property type="match status" value="1"/>
</dbReference>
<dbReference type="PANTHER" id="PTHR40314:SF1">
    <property type="entry name" value="ENDO_EXONUCLEASE_PHOSPHATASE DOMAIN-CONTAINING PROTEIN"/>
    <property type="match status" value="1"/>
</dbReference>
<feature type="compositionally biased region" description="Basic and acidic residues" evidence="1">
    <location>
        <begin position="29"/>
        <end position="41"/>
    </location>
</feature>
<keyword evidence="2" id="KW-0472">Membrane</keyword>
<evidence type="ECO:0000256" key="3">
    <source>
        <dbReference type="SAM" id="SignalP"/>
    </source>
</evidence>
<evidence type="ECO:0000256" key="2">
    <source>
        <dbReference type="SAM" id="Phobius"/>
    </source>
</evidence>
<feature type="signal peptide" evidence="3">
    <location>
        <begin position="1"/>
        <end position="18"/>
    </location>
</feature>
<keyword evidence="2" id="KW-1133">Transmembrane helix</keyword>
<organism evidence="4 5">
    <name type="scientific">Necator americanus</name>
    <name type="common">Human hookworm</name>
    <dbReference type="NCBI Taxonomy" id="51031"/>
    <lineage>
        <taxon>Eukaryota</taxon>
        <taxon>Metazoa</taxon>
        <taxon>Ecdysozoa</taxon>
        <taxon>Nematoda</taxon>
        <taxon>Chromadorea</taxon>
        <taxon>Rhabditida</taxon>
        <taxon>Rhabditina</taxon>
        <taxon>Rhabditomorpha</taxon>
        <taxon>Strongyloidea</taxon>
        <taxon>Ancylostomatidae</taxon>
        <taxon>Bunostominae</taxon>
        <taxon>Necator</taxon>
    </lineage>
</organism>
<accession>A0ABR1CRI4</accession>
<feature type="compositionally biased region" description="Low complexity" evidence="1">
    <location>
        <begin position="571"/>
        <end position="581"/>
    </location>
</feature>
<comment type="caution">
    <text evidence="4">The sequence shown here is derived from an EMBL/GenBank/DDBJ whole genome shotgun (WGS) entry which is preliminary data.</text>
</comment>
<evidence type="ECO:0000256" key="1">
    <source>
        <dbReference type="SAM" id="MobiDB-lite"/>
    </source>
</evidence>
<keyword evidence="5" id="KW-1185">Reference proteome</keyword>
<feature type="transmembrane region" description="Helical" evidence="2">
    <location>
        <begin position="477"/>
        <end position="504"/>
    </location>
</feature>
<feature type="region of interest" description="Disordered" evidence="1">
    <location>
        <begin position="16"/>
        <end position="41"/>
    </location>
</feature>
<keyword evidence="3" id="KW-0732">Signal</keyword>
<evidence type="ECO:0000313" key="4">
    <source>
        <dbReference type="EMBL" id="KAK6740949.1"/>
    </source>
</evidence>
<feature type="compositionally biased region" description="Gly residues" evidence="1">
    <location>
        <begin position="556"/>
        <end position="570"/>
    </location>
</feature>
<protein>
    <submittedName>
        <fullName evidence="4">Uncharacterized protein</fullName>
    </submittedName>
</protein>